<sequence length="250" mass="28285">MRQPSKGLGLLRNLPLCRCALARGILLWGHNQGSKDGDRRGQALMRAEGTSSEAAAQYNPEPLPPRTHYSNIEANESEEVRQFRRLFAQLAGDDMEVSATELMNILNKVVTRHPDLKTDGFGVDTCRSMVAVMDSDTTGKLGFEEFKYLWNNIKKWQAIYKQFDVDRSGTIGSSELPGAFEAAGFHLNEHLYNMIIRRYSDEGGNMDFDNFISCLVRLDAMFRAFKSLDKDGTGQIQVNIQEWLQLTMYS</sequence>
<name>A0AC11DFR4_SHEEP</name>
<protein>
    <submittedName>
        <fullName evidence="1">Calpain small subunit 1</fullName>
    </submittedName>
</protein>
<proteinExistence type="predicted"/>
<organism evidence="1">
    <name type="scientific">Ovis aries</name>
    <name type="common">Sheep</name>
    <dbReference type="NCBI Taxonomy" id="9940"/>
    <lineage>
        <taxon>Eukaryota</taxon>
        <taxon>Metazoa</taxon>
        <taxon>Chordata</taxon>
        <taxon>Craniata</taxon>
        <taxon>Vertebrata</taxon>
        <taxon>Euteleostomi</taxon>
        <taxon>Mammalia</taxon>
        <taxon>Eutheria</taxon>
        <taxon>Laurasiatheria</taxon>
        <taxon>Artiodactyla</taxon>
        <taxon>Ruminantia</taxon>
        <taxon>Pecora</taxon>
        <taxon>Bovidae</taxon>
        <taxon>Caprinae</taxon>
        <taxon>Ovis</taxon>
    </lineage>
</organism>
<dbReference type="Ensembl" id="ENSOART00020053395.1">
    <property type="protein sequence ID" value="ENSOARP00020044991.1"/>
    <property type="gene ID" value="ENSOARG00020011592.2"/>
</dbReference>
<reference evidence="1" key="3">
    <citation type="submission" date="2025-09" db="UniProtKB">
        <authorList>
            <consortium name="Ensembl"/>
        </authorList>
    </citation>
    <scope>IDENTIFICATION</scope>
</reference>
<reference evidence="1" key="2">
    <citation type="submission" date="2025-08" db="UniProtKB">
        <authorList>
            <consortium name="Ensembl"/>
        </authorList>
    </citation>
    <scope>IDENTIFICATION</scope>
</reference>
<gene>
    <name evidence="1" type="primary">CAPNS1</name>
</gene>
<reference evidence="1" key="1">
    <citation type="submission" date="2020-11" db="EMBL/GenBank/DDBJ databases">
        <authorList>
            <person name="Davenport K.M."/>
            <person name="Bickhart D.M."/>
            <person name="Smith T.P.L."/>
            <person name="Murdoch B.M."/>
            <person name="Rosen B.D."/>
        </authorList>
    </citation>
    <scope>NUCLEOTIDE SEQUENCE [LARGE SCALE GENOMIC DNA]</scope>
    <source>
        <strain evidence="1">OAR_USU_Benz2616</strain>
    </source>
</reference>
<accession>A0AC11DFR4</accession>
<evidence type="ECO:0000313" key="1">
    <source>
        <dbReference type="Ensembl" id="ENSOARP00020044991.1"/>
    </source>
</evidence>